<dbReference type="EMBL" id="QNRR01000001">
    <property type="protein sequence ID" value="RBP47695.1"/>
    <property type="molecule type" value="Genomic_DNA"/>
</dbReference>
<dbReference type="OrthoDB" id="176410at2"/>
<proteinExistence type="predicted"/>
<evidence type="ECO:0000256" key="1">
    <source>
        <dbReference type="SAM" id="SignalP"/>
    </source>
</evidence>
<dbReference type="AlphaFoldDB" id="A0A366HW32"/>
<accession>A0A366HW32</accession>
<sequence length="516" mass="56370">MRTRSILLLALSLAGVCPSIQGLEQVRFNIEGENPQGEGKYSGHVVIKEVSNNTATVQWTLGKAKEITDGVAIKTDSAVGAAYSGKPLALVSILEIKGDGIHGRWMKPAKLSESTTFRLSGSDFTGKATLSGGAKGTVTFTEERPSIYKVVWELEDGRHEGVGVRNGKVLVAASGDTVAGIGVAALVPKDEKFEGVWATSRSNNAGTETWTHARPLLGKDIVFGDEQYLLRSNQSAPGKGTSQLREYLREGDSWKGYSKLVALRLQHVDGNAEKVARAVLEDVKKDFPDAFSKEIESGPEGTTIAFVLSEGDQVEFNLWRYKDFPNGIASVQFVLRNKPPFADHQAFTAEQDQNLNKWLEDLKNLAKNANALLEDSGGMAVVEEKDNATDEGVVSATMKGDLDKCAETAKQFIHFVQTQQIDKAAALMSDAAFTTTSRQDFIRKITESNEAFGPIKSFKADKSGTSFTIEDDVMIFVIEADAEYENASVREALRFERKKQDTGGFQFVGYGRRMKQ</sequence>
<comment type="caution">
    <text evidence="2">The sequence shown here is derived from an EMBL/GenBank/DDBJ whole genome shotgun (WGS) entry which is preliminary data.</text>
</comment>
<feature type="signal peptide" evidence="1">
    <location>
        <begin position="1"/>
        <end position="22"/>
    </location>
</feature>
<keyword evidence="3" id="KW-1185">Reference proteome</keyword>
<evidence type="ECO:0000313" key="3">
    <source>
        <dbReference type="Proteomes" id="UP000253426"/>
    </source>
</evidence>
<organism evidence="2 3">
    <name type="scientific">Roseimicrobium gellanilyticum</name>
    <dbReference type="NCBI Taxonomy" id="748857"/>
    <lineage>
        <taxon>Bacteria</taxon>
        <taxon>Pseudomonadati</taxon>
        <taxon>Verrucomicrobiota</taxon>
        <taxon>Verrucomicrobiia</taxon>
        <taxon>Verrucomicrobiales</taxon>
        <taxon>Verrucomicrobiaceae</taxon>
        <taxon>Roseimicrobium</taxon>
    </lineage>
</organism>
<dbReference type="RefSeq" id="WP_113956611.1">
    <property type="nucleotide sequence ID" value="NZ_QNRR01000001.1"/>
</dbReference>
<evidence type="ECO:0000313" key="2">
    <source>
        <dbReference type="EMBL" id="RBP47695.1"/>
    </source>
</evidence>
<keyword evidence="1" id="KW-0732">Signal</keyword>
<gene>
    <name evidence="2" type="ORF">DES53_101494</name>
</gene>
<name>A0A366HW32_9BACT</name>
<reference evidence="2 3" key="1">
    <citation type="submission" date="2018-06" db="EMBL/GenBank/DDBJ databases">
        <title>Genomic Encyclopedia of Type Strains, Phase IV (KMG-IV): sequencing the most valuable type-strain genomes for metagenomic binning, comparative biology and taxonomic classification.</title>
        <authorList>
            <person name="Goeker M."/>
        </authorList>
    </citation>
    <scope>NUCLEOTIDE SEQUENCE [LARGE SCALE GENOMIC DNA]</scope>
    <source>
        <strain evidence="2 3">DSM 25532</strain>
    </source>
</reference>
<dbReference type="Proteomes" id="UP000253426">
    <property type="component" value="Unassembled WGS sequence"/>
</dbReference>
<protein>
    <submittedName>
        <fullName evidence="2">Uncharacterized protein</fullName>
    </submittedName>
</protein>
<feature type="chain" id="PRO_5016794627" evidence="1">
    <location>
        <begin position="23"/>
        <end position="516"/>
    </location>
</feature>